<dbReference type="InterPro" id="IPR016032">
    <property type="entry name" value="Sig_transdc_resp-reg_C-effctor"/>
</dbReference>
<evidence type="ECO:0000313" key="5">
    <source>
        <dbReference type="EMBL" id="UPL17986.1"/>
    </source>
</evidence>
<dbReference type="InterPro" id="IPR000792">
    <property type="entry name" value="Tscrpt_reg_LuxR_C"/>
</dbReference>
<accession>A0ABY4IYZ3</accession>
<gene>
    <name evidence="5" type="ORF">KV397_09580</name>
</gene>
<evidence type="ECO:0000259" key="4">
    <source>
        <dbReference type="PROSITE" id="PS50043"/>
    </source>
</evidence>
<dbReference type="CDD" id="cd06170">
    <property type="entry name" value="LuxR_C_like"/>
    <property type="match status" value="1"/>
</dbReference>
<dbReference type="InterPro" id="IPR036388">
    <property type="entry name" value="WH-like_DNA-bd_sf"/>
</dbReference>
<proteinExistence type="predicted"/>
<dbReference type="PRINTS" id="PR00038">
    <property type="entry name" value="HTHLUXR"/>
</dbReference>
<keyword evidence="1" id="KW-0805">Transcription regulation</keyword>
<evidence type="ECO:0000256" key="3">
    <source>
        <dbReference type="ARBA" id="ARBA00023163"/>
    </source>
</evidence>
<name>A0ABY4IYZ3_9MICO</name>
<dbReference type="Pfam" id="PF00196">
    <property type="entry name" value="GerE"/>
    <property type="match status" value="1"/>
</dbReference>
<evidence type="ECO:0000313" key="6">
    <source>
        <dbReference type="Proteomes" id="UP000830631"/>
    </source>
</evidence>
<evidence type="ECO:0000256" key="1">
    <source>
        <dbReference type="ARBA" id="ARBA00023015"/>
    </source>
</evidence>
<keyword evidence="3" id="KW-0804">Transcription</keyword>
<keyword evidence="2" id="KW-0238">DNA-binding</keyword>
<organism evidence="5 6">
    <name type="scientific">Microbacterium aurugineum</name>
    <dbReference type="NCBI Taxonomy" id="2851642"/>
    <lineage>
        <taxon>Bacteria</taxon>
        <taxon>Bacillati</taxon>
        <taxon>Actinomycetota</taxon>
        <taxon>Actinomycetes</taxon>
        <taxon>Micrococcales</taxon>
        <taxon>Microbacteriaceae</taxon>
        <taxon>Microbacterium</taxon>
    </lineage>
</organism>
<keyword evidence="6" id="KW-1185">Reference proteome</keyword>
<dbReference type="SMART" id="SM00421">
    <property type="entry name" value="HTH_LUXR"/>
    <property type="match status" value="1"/>
</dbReference>
<reference evidence="5 6" key="1">
    <citation type="submission" date="2021-06" db="EMBL/GenBank/DDBJ databases">
        <title>Genome-based taxonomic framework of Microbacterium strains isolated from marine environment, the description of four new species and reclassification of four preexisting species.</title>
        <authorList>
            <person name="Lee S.D."/>
            <person name="Kim S.-M."/>
            <person name="Byeon Y.-S."/>
            <person name="Yang H.L."/>
            <person name="Kim I.S."/>
        </authorList>
    </citation>
    <scope>NUCLEOTIDE SEQUENCE [LARGE SCALE GENOMIC DNA]</scope>
    <source>
        <strain evidence="5 6">KSW4-10</strain>
    </source>
</reference>
<dbReference type="RefSeq" id="WP_261811165.1">
    <property type="nucleotide sequence ID" value="NZ_CP078078.1"/>
</dbReference>
<dbReference type="Proteomes" id="UP000830631">
    <property type="component" value="Chromosome"/>
</dbReference>
<evidence type="ECO:0000256" key="2">
    <source>
        <dbReference type="ARBA" id="ARBA00023125"/>
    </source>
</evidence>
<dbReference type="SUPFAM" id="SSF46894">
    <property type="entry name" value="C-terminal effector domain of the bipartite response regulators"/>
    <property type="match status" value="1"/>
</dbReference>
<protein>
    <submittedName>
        <fullName evidence="5">Helix-turn-helix transcriptional regulator</fullName>
    </submittedName>
</protein>
<dbReference type="EMBL" id="CP078078">
    <property type="protein sequence ID" value="UPL17986.1"/>
    <property type="molecule type" value="Genomic_DNA"/>
</dbReference>
<dbReference type="PANTHER" id="PTHR44688">
    <property type="entry name" value="DNA-BINDING TRANSCRIPTIONAL ACTIVATOR DEVR_DOSR"/>
    <property type="match status" value="1"/>
</dbReference>
<dbReference type="PROSITE" id="PS50043">
    <property type="entry name" value="HTH_LUXR_2"/>
    <property type="match status" value="1"/>
</dbReference>
<dbReference type="Gene3D" id="1.10.10.10">
    <property type="entry name" value="Winged helix-like DNA-binding domain superfamily/Winged helix DNA-binding domain"/>
    <property type="match status" value="1"/>
</dbReference>
<dbReference type="PANTHER" id="PTHR44688:SF16">
    <property type="entry name" value="DNA-BINDING TRANSCRIPTIONAL ACTIVATOR DEVR_DOSR"/>
    <property type="match status" value="1"/>
</dbReference>
<feature type="domain" description="HTH luxR-type" evidence="4">
    <location>
        <begin position="653"/>
        <end position="718"/>
    </location>
</feature>
<sequence length="721" mass="77665">MARGRFVAPAVVGIILEELLERDIACAPHVLAGLAVDLDAHAPTVREVVESLTPEQRHGHRPLPSPLPLVPSIARRFDTVELESRDRQLLLALSVSLEDDLEPLLAFDGRTASEVAAAPVGDRLRVHAGRVRFVDARLSIWIRATSSAATTAVVHERLSTVFRARGDQVRANWHHARASLEGDPAAAPELIDIAGQLSDAGHPERALLLAREASDHATASDRDDARLVAGTSALAAGFVSEASAWLNALYSETSDPRRSRGLGALLVAQTLAQGAVPEIDPSSLRPETDDPEDWRHWTRASALVAVMCAERGDRRGMRVWLDALREGAARTGAERELRDPAIALSWLIAGDRDVDEVAGSGPVSGGMLSALRAALHGDIDRARRLLAKDDSAIGSAPDPLVPGYEYSPIIQAYRRVVDVLLLAWRGDIGLARERLIQAALVLPVALPFAGLGVVLARRLDLAVLGELGPFSLSLTAALPNGARIDVLVDRGIQSLLAGAFHDAAATLRLWAELGSPRTAMSVPAIDELALTVEARPMTVGSIEPPEIALAQRLRVRIATAGDARWRSERDAVTEAARTLASPFTRARVETMLGTQHAIHDDHAAARVHLHRAERLFEVSGATAWARSIRDRIDRLDAREGSIVPAADPLSACRAAWSLALTARELEVAMLAVGGSPNRDIAEMLNVSVRTVEVHLGWIFTKFGVRSRVELTVLAHRTDHHL</sequence>